<evidence type="ECO:0000256" key="1">
    <source>
        <dbReference type="SAM" id="MobiDB-lite"/>
    </source>
</evidence>
<proteinExistence type="predicted"/>
<sequence>MALHQLFTLAFALQLEPLPTLDYTTVPYVKDPERSADSLQEPQGLRVGANTKLEPIHTPHPPHSVDTLSFLLNHTGAVDAVQPFSKLIRLLDDADDDPQFRNLREFFDARYDENGLLVGAEKEPRRPPTPRRLGILNPHTTPHNWSPSTYDSTCIPSVLRPHHPSYVRIAKQSRLVPV</sequence>
<dbReference type="EMBL" id="KI545892">
    <property type="protein sequence ID" value="EST05319.1"/>
    <property type="molecule type" value="Genomic_DNA"/>
</dbReference>
<feature type="region of interest" description="Disordered" evidence="1">
    <location>
        <begin position="120"/>
        <end position="140"/>
    </location>
</feature>
<dbReference type="AlphaFoldDB" id="V5ETG6"/>
<organism evidence="2 3">
    <name type="scientific">Kalmanozyma brasiliensis (strain GHG001)</name>
    <name type="common">Yeast</name>
    <name type="synonym">Pseudozyma brasiliensis</name>
    <dbReference type="NCBI Taxonomy" id="1365824"/>
    <lineage>
        <taxon>Eukaryota</taxon>
        <taxon>Fungi</taxon>
        <taxon>Dikarya</taxon>
        <taxon>Basidiomycota</taxon>
        <taxon>Ustilaginomycotina</taxon>
        <taxon>Ustilaginomycetes</taxon>
        <taxon>Ustilaginales</taxon>
        <taxon>Ustilaginaceae</taxon>
        <taxon>Kalmanozyma</taxon>
    </lineage>
</organism>
<accession>V5ETG6</accession>
<reference evidence="3" key="1">
    <citation type="journal article" date="2013" name="Genome Announc.">
        <title>Draft genome sequence of Pseudozyma brasiliensis sp. nov. strain GHG001, a high producer of endo-1,4-xylanase isolated from an insect pest of sugarcane.</title>
        <authorList>
            <person name="Oliveira J.V.D.C."/>
            <person name="dos Santos R.A.C."/>
            <person name="Borges T.A."/>
            <person name="Riano-Pachon D.M."/>
            <person name="Goldman G.H."/>
        </authorList>
    </citation>
    <scope>NUCLEOTIDE SEQUENCE [LARGE SCALE GENOMIC DNA]</scope>
    <source>
        <strain evidence="3">GHG001</strain>
    </source>
</reference>
<name>V5ETG6_KALBG</name>
<keyword evidence="3" id="KW-1185">Reference proteome</keyword>
<protein>
    <submittedName>
        <fullName evidence="2">Uncharacterized protein</fullName>
    </submittedName>
</protein>
<dbReference type="HOGENOM" id="CLU_1511213_0_0_1"/>
<gene>
    <name evidence="2" type="ORF">PSEUBRA_SCAF6g00910</name>
</gene>
<evidence type="ECO:0000313" key="2">
    <source>
        <dbReference type="EMBL" id="EST05319.1"/>
    </source>
</evidence>
<dbReference type="Proteomes" id="UP000019377">
    <property type="component" value="Unassembled WGS sequence"/>
</dbReference>
<evidence type="ECO:0000313" key="3">
    <source>
        <dbReference type="Proteomes" id="UP000019377"/>
    </source>
</evidence>